<protein>
    <submittedName>
        <fullName evidence="1">Uncharacterized protein</fullName>
    </submittedName>
</protein>
<dbReference type="AlphaFoldDB" id="A0A1M5CVZ1"/>
<name>A0A1M5CVZ1_9FIRM</name>
<dbReference type="EMBL" id="FQUW01000041">
    <property type="protein sequence ID" value="SHF58873.1"/>
    <property type="molecule type" value="Genomic_DNA"/>
</dbReference>
<gene>
    <name evidence="1" type="ORF">SAMN02745218_02655</name>
</gene>
<keyword evidence="2" id="KW-1185">Reference proteome</keyword>
<evidence type="ECO:0000313" key="1">
    <source>
        <dbReference type="EMBL" id="SHF58873.1"/>
    </source>
</evidence>
<reference evidence="2" key="1">
    <citation type="submission" date="2016-11" db="EMBL/GenBank/DDBJ databases">
        <authorList>
            <person name="Varghese N."/>
            <person name="Submissions S."/>
        </authorList>
    </citation>
    <scope>NUCLEOTIDE SEQUENCE [LARGE SCALE GENOMIC DNA]</scope>
    <source>
        <strain evidence="2">DSM 11792</strain>
    </source>
</reference>
<dbReference type="Proteomes" id="UP000184196">
    <property type="component" value="Unassembled WGS sequence"/>
</dbReference>
<proteinExistence type="predicted"/>
<organism evidence="1 2">
    <name type="scientific">Desulfofundulus australicus DSM 11792</name>
    <dbReference type="NCBI Taxonomy" id="1121425"/>
    <lineage>
        <taxon>Bacteria</taxon>
        <taxon>Bacillati</taxon>
        <taxon>Bacillota</taxon>
        <taxon>Clostridia</taxon>
        <taxon>Eubacteriales</taxon>
        <taxon>Peptococcaceae</taxon>
        <taxon>Desulfofundulus</taxon>
    </lineage>
</organism>
<sequence length="52" mass="6373">WLGKGKIFAQAGVFFRRYRRVKYLLHGGHFQQIFYLFHSRKKRGQSLVVIFW</sequence>
<feature type="non-terminal residue" evidence="1">
    <location>
        <position position="1"/>
    </location>
</feature>
<evidence type="ECO:0000313" key="2">
    <source>
        <dbReference type="Proteomes" id="UP000184196"/>
    </source>
</evidence>
<accession>A0A1M5CVZ1</accession>